<keyword evidence="11 16" id="KW-0472">Membrane</keyword>
<dbReference type="InterPro" id="IPR050324">
    <property type="entry name" value="CDP-alcohol_PTase-I"/>
</dbReference>
<evidence type="ECO:0000256" key="6">
    <source>
        <dbReference type="ARBA" id="ARBA00022516"/>
    </source>
</evidence>
<evidence type="ECO:0000256" key="2">
    <source>
        <dbReference type="ARBA" id="ARBA00004127"/>
    </source>
</evidence>
<keyword evidence="18" id="KW-1185">Reference proteome</keyword>
<dbReference type="NCBIfam" id="TIGR00473">
    <property type="entry name" value="pssA"/>
    <property type="match status" value="1"/>
</dbReference>
<keyword evidence="7 15" id="KW-0808">Transferase</keyword>
<evidence type="ECO:0000256" key="10">
    <source>
        <dbReference type="ARBA" id="ARBA00023098"/>
    </source>
</evidence>
<evidence type="ECO:0000256" key="14">
    <source>
        <dbReference type="ARBA" id="ARBA00032361"/>
    </source>
</evidence>
<comment type="similarity">
    <text evidence="3 15">Belongs to the CDP-alcohol phosphatidyltransferase class-I family.</text>
</comment>
<protein>
    <recommendedName>
        <fullName evidence="5">CDP-diacylglycerol--serine O-phosphatidyltransferase</fullName>
        <ecNumber evidence="4">2.7.8.8</ecNumber>
    </recommendedName>
    <alternativeName>
        <fullName evidence="14">Phosphatidylserine synthase</fullName>
    </alternativeName>
</protein>
<evidence type="ECO:0000256" key="3">
    <source>
        <dbReference type="ARBA" id="ARBA00010441"/>
    </source>
</evidence>
<dbReference type="Proteomes" id="UP001519271">
    <property type="component" value="Unassembled WGS sequence"/>
</dbReference>
<proteinExistence type="inferred from homology"/>
<feature type="transmembrane region" description="Helical" evidence="16">
    <location>
        <begin position="119"/>
        <end position="140"/>
    </location>
</feature>
<gene>
    <name evidence="17" type="ORF">J2Z34_002272</name>
</gene>
<dbReference type="InterPro" id="IPR048254">
    <property type="entry name" value="CDP_ALCOHOL_P_TRANSF_CS"/>
</dbReference>
<dbReference type="PANTHER" id="PTHR14269:SF61">
    <property type="entry name" value="CDP-DIACYLGLYCEROL--SERINE O-PHOSPHATIDYLTRANSFERASE"/>
    <property type="match status" value="1"/>
</dbReference>
<evidence type="ECO:0000313" key="18">
    <source>
        <dbReference type="Proteomes" id="UP001519271"/>
    </source>
</evidence>
<evidence type="ECO:0000256" key="13">
    <source>
        <dbReference type="ARBA" id="ARBA00023264"/>
    </source>
</evidence>
<dbReference type="PROSITE" id="PS00379">
    <property type="entry name" value="CDP_ALCOHOL_P_TRANSF"/>
    <property type="match status" value="1"/>
</dbReference>
<evidence type="ECO:0000256" key="9">
    <source>
        <dbReference type="ARBA" id="ARBA00022989"/>
    </source>
</evidence>
<keyword evidence="10" id="KW-0443">Lipid metabolism</keyword>
<evidence type="ECO:0000256" key="4">
    <source>
        <dbReference type="ARBA" id="ARBA00013174"/>
    </source>
</evidence>
<sequence length="170" mass="18390">MNSALIPNMMTFLNLTLGVMSLIKGVQGDYATAGLFILSAGMVDRYDGRIARALGAESPLGKELDSLSDMVSFGVAPAILAYFMFNLHELGLMGLLPVILFPIAGAYRLARFNSCDFDGVFTGIPITLAGCLLAMLALLLRNNVELRSLVVIMMIALAYLEVSTIKFKKF</sequence>
<evidence type="ECO:0000256" key="15">
    <source>
        <dbReference type="RuleBase" id="RU003750"/>
    </source>
</evidence>
<comment type="subcellular location">
    <subcellularLocation>
        <location evidence="2">Endomembrane system</location>
        <topology evidence="2">Multi-pass membrane protein</topology>
    </subcellularLocation>
</comment>
<evidence type="ECO:0000313" key="17">
    <source>
        <dbReference type="EMBL" id="MBP1919776.1"/>
    </source>
</evidence>
<dbReference type="InterPro" id="IPR004533">
    <property type="entry name" value="CDP-diaglyc--ser_O-PTrfase"/>
</dbReference>
<comment type="caution">
    <text evidence="17">The sequence shown here is derived from an EMBL/GenBank/DDBJ whole genome shotgun (WGS) entry which is preliminary data.</text>
</comment>
<dbReference type="InterPro" id="IPR043130">
    <property type="entry name" value="CDP-OH_PTrfase_TM_dom"/>
</dbReference>
<dbReference type="EC" id="2.7.8.8" evidence="4"/>
<dbReference type="Pfam" id="PF01066">
    <property type="entry name" value="CDP-OH_P_transf"/>
    <property type="match status" value="1"/>
</dbReference>
<evidence type="ECO:0000256" key="5">
    <source>
        <dbReference type="ARBA" id="ARBA00017171"/>
    </source>
</evidence>
<dbReference type="RefSeq" id="WP_209459969.1">
    <property type="nucleotide sequence ID" value="NZ_JAGGKC010000019.1"/>
</dbReference>
<keyword evidence="8 16" id="KW-0812">Transmembrane</keyword>
<evidence type="ECO:0000256" key="7">
    <source>
        <dbReference type="ARBA" id="ARBA00022679"/>
    </source>
</evidence>
<dbReference type="GO" id="GO:0003882">
    <property type="term" value="F:CDP-diacylglycerol-serine O-phosphatidyltransferase activity"/>
    <property type="evidence" value="ECO:0007669"/>
    <property type="project" value="UniProtKB-EC"/>
</dbReference>
<keyword evidence="13" id="KW-1208">Phospholipid metabolism</keyword>
<organism evidence="17 18">
    <name type="scientific">Youngiibacter multivorans</name>
    <dbReference type="NCBI Taxonomy" id="937251"/>
    <lineage>
        <taxon>Bacteria</taxon>
        <taxon>Bacillati</taxon>
        <taxon>Bacillota</taxon>
        <taxon>Clostridia</taxon>
        <taxon>Eubacteriales</taxon>
        <taxon>Clostridiaceae</taxon>
        <taxon>Youngiibacter</taxon>
    </lineage>
</organism>
<feature type="transmembrane region" description="Helical" evidence="16">
    <location>
        <begin position="146"/>
        <end position="165"/>
    </location>
</feature>
<evidence type="ECO:0000256" key="16">
    <source>
        <dbReference type="SAM" id="Phobius"/>
    </source>
</evidence>
<dbReference type="PANTHER" id="PTHR14269">
    <property type="entry name" value="CDP-DIACYLGLYCEROL--GLYCEROL-3-PHOSPHATE 3-PHOSPHATIDYLTRANSFERASE-RELATED"/>
    <property type="match status" value="1"/>
</dbReference>
<comment type="catalytic activity">
    <reaction evidence="1">
        <text>a CDP-1,2-diacyl-sn-glycerol + L-serine = a 1,2-diacyl-sn-glycero-3-phospho-L-serine + CMP + H(+)</text>
        <dbReference type="Rhea" id="RHEA:16913"/>
        <dbReference type="ChEBI" id="CHEBI:15378"/>
        <dbReference type="ChEBI" id="CHEBI:33384"/>
        <dbReference type="ChEBI" id="CHEBI:57262"/>
        <dbReference type="ChEBI" id="CHEBI:58332"/>
        <dbReference type="ChEBI" id="CHEBI:60377"/>
        <dbReference type="EC" id="2.7.8.8"/>
    </reaction>
</comment>
<keyword evidence="12" id="KW-0594">Phospholipid biosynthesis</keyword>
<keyword evidence="6" id="KW-0444">Lipid biosynthesis</keyword>
<name>A0ABS4G5H3_9CLOT</name>
<evidence type="ECO:0000256" key="1">
    <source>
        <dbReference type="ARBA" id="ARBA00000287"/>
    </source>
</evidence>
<evidence type="ECO:0000256" key="11">
    <source>
        <dbReference type="ARBA" id="ARBA00023136"/>
    </source>
</evidence>
<reference evidence="17 18" key="1">
    <citation type="submission" date="2021-03" db="EMBL/GenBank/DDBJ databases">
        <title>Genomic Encyclopedia of Type Strains, Phase IV (KMG-IV): sequencing the most valuable type-strain genomes for metagenomic binning, comparative biology and taxonomic classification.</title>
        <authorList>
            <person name="Goeker M."/>
        </authorList>
    </citation>
    <scope>NUCLEOTIDE SEQUENCE [LARGE SCALE GENOMIC DNA]</scope>
    <source>
        <strain evidence="17 18">DSM 6139</strain>
    </source>
</reference>
<dbReference type="EMBL" id="JAGGKC010000019">
    <property type="protein sequence ID" value="MBP1919776.1"/>
    <property type="molecule type" value="Genomic_DNA"/>
</dbReference>
<evidence type="ECO:0000256" key="12">
    <source>
        <dbReference type="ARBA" id="ARBA00023209"/>
    </source>
</evidence>
<keyword evidence="9 16" id="KW-1133">Transmembrane helix</keyword>
<dbReference type="Gene3D" id="1.20.120.1760">
    <property type="match status" value="1"/>
</dbReference>
<accession>A0ABS4G5H3</accession>
<dbReference type="InterPro" id="IPR000462">
    <property type="entry name" value="CDP-OH_P_trans"/>
</dbReference>
<evidence type="ECO:0000256" key="8">
    <source>
        <dbReference type="ARBA" id="ARBA00022692"/>
    </source>
</evidence>
<feature type="transmembrane region" description="Helical" evidence="16">
    <location>
        <begin position="90"/>
        <end position="107"/>
    </location>
</feature>